<dbReference type="SUPFAM" id="SSF52402">
    <property type="entry name" value="Adenine nucleotide alpha hydrolases-like"/>
    <property type="match status" value="1"/>
</dbReference>
<dbReference type="GO" id="GO:0005737">
    <property type="term" value="C:cytoplasm"/>
    <property type="evidence" value="ECO:0007669"/>
    <property type="project" value="UniProtKB-SubCell"/>
</dbReference>
<dbReference type="PIRSF" id="PIRSF000857">
    <property type="entry name" value="PAPS_reductase"/>
    <property type="match status" value="1"/>
</dbReference>
<dbReference type="RefSeq" id="WP_097175721.1">
    <property type="nucleotide sequence ID" value="NZ_OBML01000009.1"/>
</dbReference>
<feature type="binding site" evidence="4">
    <location>
        <position position="128"/>
    </location>
    <ligand>
        <name>[4Fe-4S] cluster</name>
        <dbReference type="ChEBI" id="CHEBI:49883"/>
    </ligand>
</feature>
<dbReference type="InterPro" id="IPR004511">
    <property type="entry name" value="PAPS/APS_Rdtase"/>
</dbReference>
<dbReference type="Pfam" id="PF01507">
    <property type="entry name" value="PAPS_reduct"/>
    <property type="match status" value="1"/>
</dbReference>
<dbReference type="GO" id="GO:0019379">
    <property type="term" value="P:sulfate assimilation, phosphoadenylyl sulfate reduction by phosphoadenylyl-sulfate reductase (thioredoxin)"/>
    <property type="evidence" value="ECO:0007669"/>
    <property type="project" value="UniProtKB-UniRule"/>
</dbReference>
<dbReference type="EC" id="1.8.4.10" evidence="4"/>
<evidence type="ECO:0000259" key="5">
    <source>
        <dbReference type="Pfam" id="PF01507"/>
    </source>
</evidence>
<keyword evidence="2 4" id="KW-0560">Oxidoreductase</keyword>
<evidence type="ECO:0000256" key="3">
    <source>
        <dbReference type="ARBA" id="ARBA00024327"/>
    </source>
</evidence>
<keyword evidence="4" id="KW-0408">Iron</keyword>
<evidence type="ECO:0000313" key="6">
    <source>
        <dbReference type="EMBL" id="SOC18033.1"/>
    </source>
</evidence>
<keyword evidence="7" id="KW-1185">Reference proteome</keyword>
<accession>A0A285TAG3</accession>
<dbReference type="STRING" id="538381.GCA_001696535_02461"/>
<evidence type="ECO:0000256" key="4">
    <source>
        <dbReference type="HAMAP-Rule" id="MF_00063"/>
    </source>
</evidence>
<dbReference type="PANTHER" id="PTHR46509:SF1">
    <property type="entry name" value="PHOSPHOADENOSINE PHOSPHOSULFATE REDUCTASE"/>
    <property type="match status" value="1"/>
</dbReference>
<comment type="subcellular location">
    <subcellularLocation>
        <location evidence="4">Cytoplasm</location>
    </subcellularLocation>
</comment>
<dbReference type="InterPro" id="IPR002500">
    <property type="entry name" value="PAPS_reduct_dom"/>
</dbReference>
<evidence type="ECO:0000256" key="2">
    <source>
        <dbReference type="ARBA" id="ARBA00023002"/>
    </source>
</evidence>
<feature type="binding site" evidence="4">
    <location>
        <position position="129"/>
    </location>
    <ligand>
        <name>[4Fe-4S] cluster</name>
        <dbReference type="ChEBI" id="CHEBI:49883"/>
    </ligand>
</feature>
<reference evidence="6 7" key="1">
    <citation type="submission" date="2017-08" db="EMBL/GenBank/DDBJ databases">
        <authorList>
            <person name="de Groot N.N."/>
        </authorList>
    </citation>
    <scope>NUCLEOTIDE SEQUENCE [LARGE SCALE GENOMIC DNA]</scope>
    <source>
        <strain evidence="6 7">USBA 352</strain>
    </source>
</reference>
<comment type="function">
    <text evidence="4">Catalyzes the formation of sulfite from adenosine 5'-phosphosulfate (APS) using thioredoxin as an electron donor.</text>
</comment>
<keyword evidence="4" id="KW-0479">Metal-binding</keyword>
<feature type="binding site" evidence="4">
    <location>
        <position position="209"/>
    </location>
    <ligand>
        <name>[4Fe-4S] cluster</name>
        <dbReference type="ChEBI" id="CHEBI:49883"/>
    </ligand>
</feature>
<comment type="catalytic activity">
    <reaction evidence="4">
        <text>[thioredoxin]-disulfide + sulfite + AMP + 2 H(+) = adenosine 5'-phosphosulfate + [thioredoxin]-dithiol</text>
        <dbReference type="Rhea" id="RHEA:21976"/>
        <dbReference type="Rhea" id="RHEA-COMP:10698"/>
        <dbReference type="Rhea" id="RHEA-COMP:10700"/>
        <dbReference type="ChEBI" id="CHEBI:15378"/>
        <dbReference type="ChEBI" id="CHEBI:17359"/>
        <dbReference type="ChEBI" id="CHEBI:29950"/>
        <dbReference type="ChEBI" id="CHEBI:50058"/>
        <dbReference type="ChEBI" id="CHEBI:58243"/>
        <dbReference type="ChEBI" id="CHEBI:456215"/>
        <dbReference type="EC" id="1.8.4.10"/>
    </reaction>
</comment>
<dbReference type="Proteomes" id="UP000219331">
    <property type="component" value="Unassembled WGS sequence"/>
</dbReference>
<feature type="binding site" evidence="4">
    <location>
        <position position="212"/>
    </location>
    <ligand>
        <name>[4Fe-4S] cluster</name>
        <dbReference type="ChEBI" id="CHEBI:49883"/>
    </ligand>
</feature>
<evidence type="ECO:0000256" key="1">
    <source>
        <dbReference type="ARBA" id="ARBA00009732"/>
    </source>
</evidence>
<sequence length="251" mass="27402">MALREAYAVRQDPPTPALDAAWLADRFVSASAEAVIAAARGRFGDRLAMVSSFGAEAAVLLHLVSRVDRTIPVLFIDTGKLFPDTLRYRDLLVEQFGLSDVRTLAPDPADLEAIDPAGMLWMSDTDACCDIRKVRPLARALKGFDAWISGRKRFQASSRSNIPVFEADGERIKVNPLADWDPSDLRAYAQAQDLPSHPLVARGYPSIGCMPCTSPVAEGEDPRAGRWRGRDKTECGIHLALPMENEQGAGI</sequence>
<dbReference type="CDD" id="cd23945">
    <property type="entry name" value="PAPS_reductase"/>
    <property type="match status" value="1"/>
</dbReference>
<proteinExistence type="inferred from homology"/>
<feature type="active site" description="Nucleophile; cysteine thiosulfonate intermediate" evidence="4">
    <location>
        <position position="235"/>
    </location>
</feature>
<dbReference type="GO" id="GO:0004604">
    <property type="term" value="F:phosphoadenylyl-sulfate reductase (thioredoxin) activity"/>
    <property type="evidence" value="ECO:0007669"/>
    <property type="project" value="UniProtKB-UniRule"/>
</dbReference>
<comment type="pathway">
    <text evidence="3 4">Sulfur metabolism; hydrogen sulfide biosynthesis; sulfite from sulfate.</text>
</comment>
<evidence type="ECO:0000313" key="7">
    <source>
        <dbReference type="Proteomes" id="UP000219331"/>
    </source>
</evidence>
<dbReference type="EMBL" id="OBML01000009">
    <property type="protein sequence ID" value="SOC18033.1"/>
    <property type="molecule type" value="Genomic_DNA"/>
</dbReference>
<dbReference type="PANTHER" id="PTHR46509">
    <property type="entry name" value="PHOSPHOADENOSINE PHOSPHOSULFATE REDUCTASE"/>
    <property type="match status" value="1"/>
</dbReference>
<dbReference type="HAMAP" id="MF_00063">
    <property type="entry name" value="CysH"/>
    <property type="match status" value="1"/>
</dbReference>
<dbReference type="NCBIfam" id="NF002537">
    <property type="entry name" value="PRK02090.1"/>
    <property type="match status" value="1"/>
</dbReference>
<dbReference type="GO" id="GO:0046872">
    <property type="term" value="F:metal ion binding"/>
    <property type="evidence" value="ECO:0007669"/>
    <property type="project" value="UniProtKB-KW"/>
</dbReference>
<keyword evidence="4" id="KW-0411">Iron-sulfur</keyword>
<dbReference type="GO" id="GO:0043866">
    <property type="term" value="F:adenylyl-sulfate reductase (thioredoxin) activity"/>
    <property type="evidence" value="ECO:0007669"/>
    <property type="project" value="UniProtKB-EC"/>
</dbReference>
<dbReference type="InterPro" id="IPR014729">
    <property type="entry name" value="Rossmann-like_a/b/a_fold"/>
</dbReference>
<dbReference type="GO" id="GO:0070814">
    <property type="term" value="P:hydrogen sulfide biosynthetic process"/>
    <property type="evidence" value="ECO:0007669"/>
    <property type="project" value="UniProtKB-UniRule"/>
</dbReference>
<dbReference type="GO" id="GO:0051539">
    <property type="term" value="F:4 iron, 4 sulfur cluster binding"/>
    <property type="evidence" value="ECO:0007669"/>
    <property type="project" value="UniProtKB-UniRule"/>
</dbReference>
<dbReference type="AlphaFoldDB" id="A0A285TAG3"/>
<comment type="cofactor">
    <cofactor evidence="4">
        <name>[4Fe-4S] cluster</name>
        <dbReference type="ChEBI" id="CHEBI:49883"/>
    </cofactor>
    <text evidence="4">Binds 1 [4Fe-4S] cluster per subunit.</text>
</comment>
<comment type="similarity">
    <text evidence="1 4">Belongs to the PAPS reductase family. CysH subfamily.</text>
</comment>
<keyword evidence="4" id="KW-0963">Cytoplasm</keyword>
<dbReference type="OrthoDB" id="9794018at2"/>
<name>A0A285TAG3_9HYPH</name>
<dbReference type="NCBIfam" id="TIGR00434">
    <property type="entry name" value="cysH"/>
    <property type="match status" value="1"/>
</dbReference>
<feature type="domain" description="Phosphoadenosine phosphosulphate reductase" evidence="5">
    <location>
        <begin position="47"/>
        <end position="215"/>
    </location>
</feature>
<protein>
    <recommendedName>
        <fullName evidence="4">Adenosine 5'-phosphosulfate reductase</fullName>
        <shortName evidence="4">APS reductase</shortName>
        <ecNumber evidence="4">1.8.4.10</ecNumber>
    </recommendedName>
    <alternativeName>
        <fullName evidence="4">5'-adenylylsulfate reductase</fullName>
    </alternativeName>
    <alternativeName>
        <fullName evidence="4">Thioredoxin-dependent 5'-adenylylsulfate reductase</fullName>
    </alternativeName>
</protein>
<gene>
    <name evidence="4" type="primary">cysH</name>
    <name evidence="6" type="ORF">SAMN05421512_109183</name>
</gene>
<organism evidence="6 7">
    <name type="scientific">Stappia indica</name>
    <dbReference type="NCBI Taxonomy" id="538381"/>
    <lineage>
        <taxon>Bacteria</taxon>
        <taxon>Pseudomonadati</taxon>
        <taxon>Pseudomonadota</taxon>
        <taxon>Alphaproteobacteria</taxon>
        <taxon>Hyphomicrobiales</taxon>
        <taxon>Stappiaceae</taxon>
        <taxon>Stappia</taxon>
    </lineage>
</organism>
<dbReference type="Gene3D" id="3.40.50.620">
    <property type="entry name" value="HUPs"/>
    <property type="match status" value="1"/>
</dbReference>